<organism evidence="1 2">
    <name type="scientific">Pedobacter africanus</name>
    <dbReference type="NCBI Taxonomy" id="151894"/>
    <lineage>
        <taxon>Bacteria</taxon>
        <taxon>Pseudomonadati</taxon>
        <taxon>Bacteroidota</taxon>
        <taxon>Sphingobacteriia</taxon>
        <taxon>Sphingobacteriales</taxon>
        <taxon>Sphingobacteriaceae</taxon>
        <taxon>Pedobacter</taxon>
    </lineage>
</organism>
<comment type="caution">
    <text evidence="1">The sequence shown here is derived from an EMBL/GenBank/DDBJ whole genome shotgun (WGS) entry which is preliminary data.</text>
</comment>
<evidence type="ECO:0000313" key="1">
    <source>
        <dbReference type="EMBL" id="MDR6785356.1"/>
    </source>
</evidence>
<dbReference type="Proteomes" id="UP001246858">
    <property type="component" value="Unassembled WGS sequence"/>
</dbReference>
<accession>A0ACC6L1Z1</accession>
<keyword evidence="2" id="KW-1185">Reference proteome</keyword>
<evidence type="ECO:0000313" key="2">
    <source>
        <dbReference type="Proteomes" id="UP001246858"/>
    </source>
</evidence>
<dbReference type="EMBL" id="JAVDTF010000004">
    <property type="protein sequence ID" value="MDR6785356.1"/>
    <property type="molecule type" value="Genomic_DNA"/>
</dbReference>
<name>A0ACC6L1Z1_9SPHI</name>
<proteinExistence type="predicted"/>
<protein>
    <submittedName>
        <fullName evidence="1">Outer membrane protein OmpA-like peptidoglycan-associated protein</fullName>
    </submittedName>
</protein>
<gene>
    <name evidence="1" type="ORF">J2X78_003941</name>
</gene>
<sequence length="577" mass="64541">MKRILILHILIMLGSFAQAQEQLSKRQQADLLFSRYQYYNAARLYSGLATKKNPDVKLLERLATCYRKMNDYAVAEKWYALAAADPKAELLTHYYYAEALLTNQKFEAAKAAYQTYGTKGGVAAEVSLKTASCDSAAVWLNQPSRYTVNNAKELNSKYADWGLGYGVARGLVFTSERPADSLLKYNDIYRWNGNPWLKLFSASPDGKVINELPVLRKAYSSFITDYHVGPMVLNATEDTAYVTIATRAYANTLPIDKKLQKNDERLYTRRLELIIAVKTDGRWGYLKDFPYNNVKAYSLGNAALSKNGSVLYFTSDMPGGVGKTDIWFSEKQSDGSWGKPLNCGPAINTAEEESFPTLGTQGDLYYSSKGKTGMGGYDIYTSKGEKASWSAPLNLKYPVNTTYDDFYFSTADGLTGYLSSNRKGGLGDDDIYSFSYKAPEVVKPEPPKPVDTIKYEVGKTYVLKDIYYDFDKSNIRPDAARELDKLVTILNGHPAMHIELGSHTDSRGNDDYNRRLSQRRAESAVAYLISKGIERSRLSARGYGETMLVNSCGNGVKCSDAEHQANRRTEFKVTRGE</sequence>
<reference evidence="1" key="1">
    <citation type="submission" date="2023-07" db="EMBL/GenBank/DDBJ databases">
        <title>Sorghum-associated microbial communities from plants grown in Nebraska, USA.</title>
        <authorList>
            <person name="Schachtman D."/>
        </authorList>
    </citation>
    <scope>NUCLEOTIDE SEQUENCE</scope>
    <source>
        <strain evidence="1">2697</strain>
    </source>
</reference>